<keyword evidence="3" id="KW-1185">Reference proteome</keyword>
<reference evidence="2 3" key="1">
    <citation type="submission" date="2021-06" db="EMBL/GenBank/DDBJ databases">
        <title>Caerostris extrusa draft genome.</title>
        <authorList>
            <person name="Kono N."/>
            <person name="Arakawa K."/>
        </authorList>
    </citation>
    <scope>NUCLEOTIDE SEQUENCE [LARGE SCALE GENOMIC DNA]</scope>
</reference>
<evidence type="ECO:0000256" key="1">
    <source>
        <dbReference type="SAM" id="MobiDB-lite"/>
    </source>
</evidence>
<accession>A0AAV4P9V0</accession>
<dbReference type="AlphaFoldDB" id="A0AAV4P9V0"/>
<name>A0AAV4P9V0_CAEEX</name>
<dbReference type="Proteomes" id="UP001054945">
    <property type="component" value="Unassembled WGS sequence"/>
</dbReference>
<gene>
    <name evidence="2" type="ORF">CEXT_285401</name>
</gene>
<feature type="region of interest" description="Disordered" evidence="1">
    <location>
        <begin position="17"/>
        <end position="42"/>
    </location>
</feature>
<comment type="caution">
    <text evidence="2">The sequence shown here is derived from an EMBL/GenBank/DDBJ whole genome shotgun (WGS) entry which is preliminary data.</text>
</comment>
<proteinExistence type="predicted"/>
<dbReference type="EMBL" id="BPLR01021717">
    <property type="protein sequence ID" value="GIX92778.1"/>
    <property type="molecule type" value="Genomic_DNA"/>
</dbReference>
<feature type="compositionally biased region" description="Low complexity" evidence="1">
    <location>
        <begin position="24"/>
        <end position="34"/>
    </location>
</feature>
<evidence type="ECO:0000313" key="2">
    <source>
        <dbReference type="EMBL" id="GIX92778.1"/>
    </source>
</evidence>
<organism evidence="2 3">
    <name type="scientific">Caerostris extrusa</name>
    <name type="common">Bark spider</name>
    <name type="synonym">Caerostris bankana</name>
    <dbReference type="NCBI Taxonomy" id="172846"/>
    <lineage>
        <taxon>Eukaryota</taxon>
        <taxon>Metazoa</taxon>
        <taxon>Ecdysozoa</taxon>
        <taxon>Arthropoda</taxon>
        <taxon>Chelicerata</taxon>
        <taxon>Arachnida</taxon>
        <taxon>Araneae</taxon>
        <taxon>Araneomorphae</taxon>
        <taxon>Entelegynae</taxon>
        <taxon>Araneoidea</taxon>
        <taxon>Araneidae</taxon>
        <taxon>Caerostris</taxon>
    </lineage>
</organism>
<sequence length="73" mass="8257">MEWSNYDKVYSDSKLEDNRGKLDSSVSSSAISDESVTEDGRRYGKQNVITSVSLAAKSRMEYDIEPEFGGRRK</sequence>
<evidence type="ECO:0000313" key="3">
    <source>
        <dbReference type="Proteomes" id="UP001054945"/>
    </source>
</evidence>
<protein>
    <submittedName>
        <fullName evidence="2">Uncharacterized protein</fullName>
    </submittedName>
</protein>